<dbReference type="AlphaFoldDB" id="A0A1M5YV38"/>
<evidence type="ECO:0000256" key="3">
    <source>
        <dbReference type="ARBA" id="ARBA00022475"/>
    </source>
</evidence>
<dbReference type="NCBIfam" id="TIGR02532">
    <property type="entry name" value="IV_pilin_GFxxxE"/>
    <property type="match status" value="1"/>
</dbReference>
<keyword evidence="6" id="KW-0812">Transmembrane</keyword>
<dbReference type="Pfam" id="PF07963">
    <property type="entry name" value="N_methyl"/>
    <property type="match status" value="1"/>
</dbReference>
<organism evidence="12 13">
    <name type="scientific">Vibrio aerogenes CECT 7868</name>
    <dbReference type="NCBI Taxonomy" id="1216006"/>
    <lineage>
        <taxon>Bacteria</taxon>
        <taxon>Pseudomonadati</taxon>
        <taxon>Pseudomonadota</taxon>
        <taxon>Gammaproteobacteria</taxon>
        <taxon>Vibrionales</taxon>
        <taxon>Vibrionaceae</taxon>
        <taxon>Vibrio</taxon>
    </lineage>
</organism>
<dbReference type="RefSeq" id="WP_073603703.1">
    <property type="nucleotide sequence ID" value="NZ_FQXZ01000018.1"/>
</dbReference>
<evidence type="ECO:0000259" key="11">
    <source>
        <dbReference type="Pfam" id="PF12019"/>
    </source>
</evidence>
<keyword evidence="13" id="KW-1185">Reference proteome</keyword>
<proteinExistence type="inferred from homology"/>
<dbReference type="InterPro" id="IPR049875">
    <property type="entry name" value="TypeII_GspH"/>
</dbReference>
<keyword evidence="4" id="KW-0488">Methylation</keyword>
<keyword evidence="7" id="KW-1133">Transmembrane helix</keyword>
<evidence type="ECO:0000256" key="1">
    <source>
        <dbReference type="ARBA" id="ARBA00004377"/>
    </source>
</evidence>
<evidence type="ECO:0000256" key="5">
    <source>
        <dbReference type="ARBA" id="ARBA00022519"/>
    </source>
</evidence>
<keyword evidence="3" id="KW-1003">Cell membrane</keyword>
<dbReference type="PANTHER" id="PTHR39583">
    <property type="entry name" value="TYPE II SECRETION SYSTEM PROTEIN J-RELATED"/>
    <property type="match status" value="1"/>
</dbReference>
<dbReference type="InterPro" id="IPR045584">
    <property type="entry name" value="Pilin-like"/>
</dbReference>
<protein>
    <recommendedName>
        <fullName evidence="2">Type II secretion system protein H</fullName>
    </recommendedName>
    <alternativeName>
        <fullName evidence="10">General secretion pathway protein H</fullName>
    </alternativeName>
</protein>
<gene>
    <name evidence="12" type="primary">epsH_2</name>
    <name evidence="12" type="ORF">VA7868_02007</name>
</gene>
<keyword evidence="8" id="KW-0472">Membrane</keyword>
<evidence type="ECO:0000256" key="6">
    <source>
        <dbReference type="ARBA" id="ARBA00022692"/>
    </source>
</evidence>
<dbReference type="Proteomes" id="UP000184608">
    <property type="component" value="Unassembled WGS sequence"/>
</dbReference>
<dbReference type="InterPro" id="IPR012902">
    <property type="entry name" value="N_methyl_site"/>
</dbReference>
<name>A0A1M5YV38_9VIBR</name>
<dbReference type="SUPFAM" id="SSF54523">
    <property type="entry name" value="Pili subunits"/>
    <property type="match status" value="1"/>
</dbReference>
<dbReference type="OrthoDB" id="5730913at2"/>
<dbReference type="PRINTS" id="PR00885">
    <property type="entry name" value="BCTERIALGSPH"/>
</dbReference>
<reference evidence="12 13" key="1">
    <citation type="submission" date="2016-11" db="EMBL/GenBank/DDBJ databases">
        <authorList>
            <person name="Jaros S."/>
            <person name="Januszkiewicz K."/>
            <person name="Wedrychowicz H."/>
        </authorList>
    </citation>
    <scope>NUCLEOTIDE SEQUENCE [LARGE SCALE GENOMIC DNA]</scope>
    <source>
        <strain evidence="12 13">CECT 7868</strain>
    </source>
</reference>
<dbReference type="InterPro" id="IPR022346">
    <property type="entry name" value="T2SS_GspH"/>
</dbReference>
<evidence type="ECO:0000256" key="8">
    <source>
        <dbReference type="ARBA" id="ARBA00023136"/>
    </source>
</evidence>
<comment type="similarity">
    <text evidence="9">Belongs to the GSP H family.</text>
</comment>
<evidence type="ECO:0000313" key="13">
    <source>
        <dbReference type="Proteomes" id="UP000184608"/>
    </source>
</evidence>
<dbReference type="PANTHER" id="PTHR39583:SF2">
    <property type="entry name" value="TYPE II SECRETION SYSTEM PROTEIN J"/>
    <property type="match status" value="1"/>
</dbReference>
<dbReference type="Pfam" id="PF12019">
    <property type="entry name" value="GspH"/>
    <property type="match status" value="1"/>
</dbReference>
<dbReference type="GO" id="GO:0015628">
    <property type="term" value="P:protein secretion by the type II secretion system"/>
    <property type="evidence" value="ECO:0007669"/>
    <property type="project" value="InterPro"/>
</dbReference>
<evidence type="ECO:0000313" key="12">
    <source>
        <dbReference type="EMBL" id="SHI15684.1"/>
    </source>
</evidence>
<evidence type="ECO:0000256" key="10">
    <source>
        <dbReference type="ARBA" id="ARBA00030775"/>
    </source>
</evidence>
<comment type="subcellular location">
    <subcellularLocation>
        <location evidence="1">Cell inner membrane</location>
        <topology evidence="1">Single-pass membrane protein</topology>
    </subcellularLocation>
</comment>
<dbReference type="InterPro" id="IPR051621">
    <property type="entry name" value="T2SS_protein_J"/>
</dbReference>
<dbReference type="GO" id="GO:0015627">
    <property type="term" value="C:type II protein secretion system complex"/>
    <property type="evidence" value="ECO:0007669"/>
    <property type="project" value="InterPro"/>
</dbReference>
<dbReference type="GO" id="GO:0005886">
    <property type="term" value="C:plasma membrane"/>
    <property type="evidence" value="ECO:0007669"/>
    <property type="project" value="UniProtKB-SubCell"/>
</dbReference>
<feature type="domain" description="General secretion pathway GspH" evidence="11">
    <location>
        <begin position="42"/>
        <end position="178"/>
    </location>
</feature>
<dbReference type="PROSITE" id="PS00409">
    <property type="entry name" value="PROKAR_NTER_METHYL"/>
    <property type="match status" value="1"/>
</dbReference>
<evidence type="ECO:0000256" key="2">
    <source>
        <dbReference type="ARBA" id="ARBA00021549"/>
    </source>
</evidence>
<dbReference type="EMBL" id="FQXZ01000018">
    <property type="protein sequence ID" value="SHI15684.1"/>
    <property type="molecule type" value="Genomic_DNA"/>
</dbReference>
<evidence type="ECO:0000256" key="7">
    <source>
        <dbReference type="ARBA" id="ARBA00022989"/>
    </source>
</evidence>
<sequence length="193" mass="21990">MKHKQGFTLLEILLVLLVLSLSAMAVVMTLPDNSQETAKKNAERLYQRMQLLSEEAIFSGRNFGVYVDEAKHEIDFLMLTNEGWQPLQSSDINKVVSVEDDVGFRFELGGEVWNNADRLFKPGSLFEEMDFGEEDEEKKVYTPQVIMFTSGEMTAFSLHFWASSTPDQYWTVTSSSDGVLRIKSPEESRNEAK</sequence>
<dbReference type="NCBIfam" id="TIGR01708">
    <property type="entry name" value="typeII_sec_gspH"/>
    <property type="match status" value="1"/>
</dbReference>
<dbReference type="Gene3D" id="3.55.40.10">
    <property type="entry name" value="minor pseudopilin epsh domain"/>
    <property type="match status" value="1"/>
</dbReference>
<evidence type="ECO:0000256" key="9">
    <source>
        <dbReference type="ARBA" id="ARBA00025772"/>
    </source>
</evidence>
<dbReference type="InterPro" id="IPR002416">
    <property type="entry name" value="T2SS_protein-GspH"/>
</dbReference>
<dbReference type="STRING" id="1216006.VA7868_02007"/>
<keyword evidence="5" id="KW-0997">Cell inner membrane</keyword>
<accession>A0A1M5YV38</accession>
<evidence type="ECO:0000256" key="4">
    <source>
        <dbReference type="ARBA" id="ARBA00022481"/>
    </source>
</evidence>